<evidence type="ECO:0000313" key="2">
    <source>
        <dbReference type="Proteomes" id="UP000887013"/>
    </source>
</evidence>
<organism evidence="1 2">
    <name type="scientific">Nephila pilipes</name>
    <name type="common">Giant wood spider</name>
    <name type="synonym">Nephila maculata</name>
    <dbReference type="NCBI Taxonomy" id="299642"/>
    <lineage>
        <taxon>Eukaryota</taxon>
        <taxon>Metazoa</taxon>
        <taxon>Ecdysozoa</taxon>
        <taxon>Arthropoda</taxon>
        <taxon>Chelicerata</taxon>
        <taxon>Arachnida</taxon>
        <taxon>Araneae</taxon>
        <taxon>Araneomorphae</taxon>
        <taxon>Entelegynae</taxon>
        <taxon>Araneoidea</taxon>
        <taxon>Nephilidae</taxon>
        <taxon>Nephila</taxon>
    </lineage>
</organism>
<accession>A0A8X6PXQ3</accession>
<evidence type="ECO:0000313" key="1">
    <source>
        <dbReference type="EMBL" id="GFT85740.1"/>
    </source>
</evidence>
<dbReference type="EMBL" id="BMAW01072987">
    <property type="protein sequence ID" value="GFT85740.1"/>
    <property type="molecule type" value="Genomic_DNA"/>
</dbReference>
<protein>
    <submittedName>
        <fullName evidence="1">Uncharacterized protein</fullName>
    </submittedName>
</protein>
<reference evidence="1" key="1">
    <citation type="submission" date="2020-08" db="EMBL/GenBank/DDBJ databases">
        <title>Multicomponent nature underlies the extraordinary mechanical properties of spider dragline silk.</title>
        <authorList>
            <person name="Kono N."/>
            <person name="Nakamura H."/>
            <person name="Mori M."/>
            <person name="Yoshida Y."/>
            <person name="Ohtoshi R."/>
            <person name="Malay A.D."/>
            <person name="Moran D.A.P."/>
            <person name="Tomita M."/>
            <person name="Numata K."/>
            <person name="Arakawa K."/>
        </authorList>
    </citation>
    <scope>NUCLEOTIDE SEQUENCE</scope>
</reference>
<comment type="caution">
    <text evidence="1">The sequence shown here is derived from an EMBL/GenBank/DDBJ whole genome shotgun (WGS) entry which is preliminary data.</text>
</comment>
<name>A0A8X6PXQ3_NEPPI</name>
<sequence>MNTEPNFYNKLEWFNYIEVQGLRLPGKMSDFIKFLKLCLKGLVGMDQIFIILKETSFDENNVCPKGCSWLVKISTYFIAVTRHPTNIMDIVENHEIAVQVITESHTYNLDDTLKQSFPDLNIPFDFGHS</sequence>
<dbReference type="AlphaFoldDB" id="A0A8X6PXQ3"/>
<proteinExistence type="predicted"/>
<dbReference type="Proteomes" id="UP000887013">
    <property type="component" value="Unassembled WGS sequence"/>
</dbReference>
<keyword evidence="2" id="KW-1185">Reference proteome</keyword>
<gene>
    <name evidence="1" type="ORF">NPIL_542641</name>
</gene>